<dbReference type="Pfam" id="PF00482">
    <property type="entry name" value="T2SSF"/>
    <property type="match status" value="1"/>
</dbReference>
<keyword evidence="4 6" id="KW-1133">Transmembrane helix</keyword>
<dbReference type="KEGG" id="mae:Maeo_1152"/>
<dbReference type="Proteomes" id="UP000001106">
    <property type="component" value="Chromosome"/>
</dbReference>
<name>A6UW57_META3</name>
<dbReference type="GeneID" id="5326275"/>
<feature type="transmembrane region" description="Helical" evidence="6">
    <location>
        <begin position="197"/>
        <end position="224"/>
    </location>
</feature>
<comment type="subcellular location">
    <subcellularLocation>
        <location evidence="1">Cell membrane</location>
        <topology evidence="1">Multi-pass membrane protein</topology>
    </subcellularLocation>
</comment>
<dbReference type="STRING" id="419665.Maeo_1152"/>
<dbReference type="AlphaFoldDB" id="A6UW57"/>
<dbReference type="PANTHER" id="PTHR35007:SF2">
    <property type="entry name" value="PILUS ASSEMBLE PROTEIN"/>
    <property type="match status" value="1"/>
</dbReference>
<evidence type="ECO:0000256" key="2">
    <source>
        <dbReference type="ARBA" id="ARBA00022475"/>
    </source>
</evidence>
<keyword evidence="5 6" id="KW-0472">Membrane</keyword>
<sequence length="295" mass="32533">MDLKQIYSYTISRNIFILRKSGIKTNAKLYIGLTIFGSIIIPLLFNHFMHLNIKTTFILFLVYLGVFLSIPSIIYEGKIEKFEKNIPKALYVMTLSLDSGRSVTEAIEEVINAGVNGVDKEFMKILYLIIEKKYSFEDAMTTITENSDSMVFRQIGRLIIENRKQGGELASTLRTLAKTLEDLMNIKQQLLSTTANGLVVGLVILCGVIPATAGLIGGYLTVLSTMSPNMPAPSPEQIAKCYELIQLGTGIFGLLFSIPLFGLNLSRMIITCAICMTGGIVVFYGISMGSGFLFS</sequence>
<organism evidence="8 9">
    <name type="scientific">Methanococcus aeolicus (strain ATCC BAA-1280 / DSM 17508 / OCM 812 / Nankai-3)</name>
    <dbReference type="NCBI Taxonomy" id="419665"/>
    <lineage>
        <taxon>Archaea</taxon>
        <taxon>Methanobacteriati</taxon>
        <taxon>Methanobacteriota</taxon>
        <taxon>Methanomada group</taxon>
        <taxon>Methanococci</taxon>
        <taxon>Methanococcales</taxon>
        <taxon>Methanococcaceae</taxon>
        <taxon>Methanococcus</taxon>
    </lineage>
</organism>
<dbReference type="eggNOG" id="arCOG01811">
    <property type="taxonomic scope" value="Archaea"/>
</dbReference>
<evidence type="ECO:0000256" key="5">
    <source>
        <dbReference type="ARBA" id="ARBA00023136"/>
    </source>
</evidence>
<protein>
    <submittedName>
        <fullName evidence="8">Type II secretion system protein</fullName>
    </submittedName>
</protein>
<dbReference type="OrthoDB" id="60490at2157"/>
<dbReference type="GO" id="GO:0005886">
    <property type="term" value="C:plasma membrane"/>
    <property type="evidence" value="ECO:0007669"/>
    <property type="project" value="UniProtKB-SubCell"/>
</dbReference>
<dbReference type="Gene3D" id="1.20.81.30">
    <property type="entry name" value="Type II secretion system (T2SS), domain F"/>
    <property type="match status" value="1"/>
</dbReference>
<keyword evidence="3 6" id="KW-0812">Transmembrane</keyword>
<evidence type="ECO:0000256" key="1">
    <source>
        <dbReference type="ARBA" id="ARBA00004651"/>
    </source>
</evidence>
<keyword evidence="9" id="KW-1185">Reference proteome</keyword>
<evidence type="ECO:0000313" key="9">
    <source>
        <dbReference type="Proteomes" id="UP000001106"/>
    </source>
</evidence>
<feature type="transmembrane region" description="Helical" evidence="6">
    <location>
        <begin position="270"/>
        <end position="294"/>
    </location>
</feature>
<feature type="transmembrane region" description="Helical" evidence="6">
    <location>
        <begin position="244"/>
        <end position="263"/>
    </location>
</feature>
<evidence type="ECO:0000256" key="4">
    <source>
        <dbReference type="ARBA" id="ARBA00022989"/>
    </source>
</evidence>
<keyword evidence="2" id="KW-1003">Cell membrane</keyword>
<accession>A6UW57</accession>
<evidence type="ECO:0000256" key="3">
    <source>
        <dbReference type="ARBA" id="ARBA00022692"/>
    </source>
</evidence>
<reference evidence="8" key="1">
    <citation type="submission" date="2007-06" db="EMBL/GenBank/DDBJ databases">
        <title>Complete sequence of Methanococcus aeolicus Nankai-3.</title>
        <authorList>
            <consortium name="US DOE Joint Genome Institute"/>
            <person name="Copeland A."/>
            <person name="Lucas S."/>
            <person name="Lapidus A."/>
            <person name="Barry K."/>
            <person name="Glavina del Rio T."/>
            <person name="Dalin E."/>
            <person name="Tice H."/>
            <person name="Pitluck S."/>
            <person name="Chain P."/>
            <person name="Malfatti S."/>
            <person name="Shin M."/>
            <person name="Vergez L."/>
            <person name="Schmutz J."/>
            <person name="Larimer F."/>
            <person name="Land M."/>
            <person name="Hauser L."/>
            <person name="Kyrpides N."/>
            <person name="Lykidis A."/>
            <person name="Sieprawska-Lupa M."/>
            <person name="Whitman W.B."/>
            <person name="Richardson P."/>
        </authorList>
    </citation>
    <scope>NUCLEOTIDE SEQUENCE [LARGE SCALE GENOMIC DNA]</scope>
    <source>
        <strain evidence="8">Nankai-3</strain>
    </source>
</reference>
<dbReference type="RefSeq" id="WP_011973861.1">
    <property type="nucleotide sequence ID" value="NC_009635.1"/>
</dbReference>
<feature type="transmembrane region" description="Helical" evidence="6">
    <location>
        <begin position="29"/>
        <end position="49"/>
    </location>
</feature>
<feature type="transmembrane region" description="Helical" evidence="6">
    <location>
        <begin position="55"/>
        <end position="75"/>
    </location>
</feature>
<dbReference type="InterPro" id="IPR018076">
    <property type="entry name" value="T2SS_GspF_dom"/>
</dbReference>
<feature type="domain" description="Type II secretion system protein GspF" evidence="7">
    <location>
        <begin position="91"/>
        <end position="214"/>
    </location>
</feature>
<evidence type="ECO:0000313" key="8">
    <source>
        <dbReference type="EMBL" id="ABR56729.1"/>
    </source>
</evidence>
<gene>
    <name evidence="8" type="ordered locus">Maeo_1152</name>
</gene>
<dbReference type="PANTHER" id="PTHR35007">
    <property type="entry name" value="INTEGRAL MEMBRANE PROTEIN-RELATED"/>
    <property type="match status" value="1"/>
</dbReference>
<evidence type="ECO:0000256" key="6">
    <source>
        <dbReference type="SAM" id="Phobius"/>
    </source>
</evidence>
<evidence type="ECO:0000259" key="7">
    <source>
        <dbReference type="Pfam" id="PF00482"/>
    </source>
</evidence>
<dbReference type="InterPro" id="IPR042094">
    <property type="entry name" value="T2SS_GspF_sf"/>
</dbReference>
<proteinExistence type="predicted"/>
<dbReference type="HOGENOM" id="CLU_929424_0_0_2"/>
<dbReference type="EMBL" id="CP000743">
    <property type="protein sequence ID" value="ABR56729.1"/>
    <property type="molecule type" value="Genomic_DNA"/>
</dbReference>